<dbReference type="PANTHER" id="PTHR11365:SF23">
    <property type="entry name" value="HYPOTHETICAL 5-OXOPROLINASE (EUROFUNG)-RELATED"/>
    <property type="match status" value="1"/>
</dbReference>
<gene>
    <name evidence="2" type="ORF">USDA257_c18270</name>
</gene>
<dbReference type="RefSeq" id="WP_014762588.1">
    <property type="nucleotide sequence ID" value="NC_018000.1"/>
</dbReference>
<dbReference type="PANTHER" id="PTHR11365">
    <property type="entry name" value="5-OXOPROLINASE RELATED"/>
    <property type="match status" value="1"/>
</dbReference>
<evidence type="ECO:0000313" key="2">
    <source>
        <dbReference type="EMBL" id="AFL50414.1"/>
    </source>
</evidence>
<dbReference type="PATRIC" id="fig|1185652.3.peg.1891"/>
<name>I3X3F8_SINF2</name>
<dbReference type="Pfam" id="PF02538">
    <property type="entry name" value="Hydantoinase_B"/>
    <property type="match status" value="1"/>
</dbReference>
<organism evidence="2 3">
    <name type="scientific">Sinorhizobium fredii (strain USDA 257)</name>
    <dbReference type="NCBI Taxonomy" id="1185652"/>
    <lineage>
        <taxon>Bacteria</taxon>
        <taxon>Pseudomonadati</taxon>
        <taxon>Pseudomonadota</taxon>
        <taxon>Alphaproteobacteria</taxon>
        <taxon>Hyphomicrobiales</taxon>
        <taxon>Rhizobiaceae</taxon>
        <taxon>Sinorhizobium/Ensifer group</taxon>
        <taxon>Sinorhizobium</taxon>
    </lineage>
</organism>
<dbReference type="InterPro" id="IPR003692">
    <property type="entry name" value="Hydantoinase_B"/>
</dbReference>
<evidence type="ECO:0000259" key="1">
    <source>
        <dbReference type="Pfam" id="PF02538"/>
    </source>
</evidence>
<accession>I3X3F8</accession>
<dbReference type="AlphaFoldDB" id="I3X3F8"/>
<dbReference type="eggNOG" id="COG0146">
    <property type="taxonomic scope" value="Bacteria"/>
</dbReference>
<reference evidence="2 3" key="1">
    <citation type="journal article" date="2012" name="J. Bacteriol.">
        <title>Complete genome sequence of the broad-host-range strain Sinorhizobium fredii USDA257.</title>
        <authorList>
            <person name="Schuldes J."/>
            <person name="Rodriguez Orbegoso M."/>
            <person name="Schmeisser C."/>
            <person name="Krishnan H.B."/>
            <person name="Daniel R."/>
            <person name="Streit W.R."/>
        </authorList>
    </citation>
    <scope>NUCLEOTIDE SEQUENCE [LARGE SCALE GENOMIC DNA]</scope>
    <source>
        <strain evidence="2 3">USDA 257</strain>
    </source>
</reference>
<feature type="domain" description="Hydantoinase B/oxoprolinase" evidence="1">
    <location>
        <begin position="18"/>
        <end position="540"/>
    </location>
</feature>
<dbReference type="GO" id="GO:0006749">
    <property type="term" value="P:glutathione metabolic process"/>
    <property type="evidence" value="ECO:0007669"/>
    <property type="project" value="TreeGrafter"/>
</dbReference>
<dbReference type="EMBL" id="CP003563">
    <property type="protein sequence ID" value="AFL50414.1"/>
    <property type="molecule type" value="Genomic_DNA"/>
</dbReference>
<dbReference type="GO" id="GO:0005829">
    <property type="term" value="C:cytosol"/>
    <property type="evidence" value="ECO:0007669"/>
    <property type="project" value="TreeGrafter"/>
</dbReference>
<dbReference type="KEGG" id="sfd:USDA257_c18270"/>
<sequence length="569" mass="61291">MSKALQRDGAVSMLADVDPVTLTVIEKGLQQVCTEMDLVHEKTSFSPIISEAYDRANGIYHREDGRMIAQGELGLPIFLGQLAVTTNTVIRTRDDLVDGDIVIMNDPYLGGSHLMDVRMIRPFYYNGRLWAYLSNVGHWRDTGGVVPGGFTTRSTEIHQEGLRIPPIKLVKAGEMQDDVLQLILNNIRVPNDSLGDVKAQIAALSAGAKRLTALLDRYGENLVDQAIAELEVRSERLMRSHIETIPDGVWSAVAHVDSDGIVNEPLTIRVNLQVSGSDMQVDFAGSSAPCAGPLNTVWATTLSAVYIALKHIFPDVPMNAGCFRPIQVEEPRGTFLYAEYPSPTAGSAAEVSQRIIEAILLALAPAIPDRIFAPPAGTSGNLSLGGVDPLTGENYVMYYFSGGGYGGWYDGDGISNGCATIGISKTQPVEVLELRYPVIFEHYSLREDSGGAGKYRGGLGVDYRMKLLRGTATASFMMDHGRQGPPGTLGGLPGAANEIVVSRDGQAEIPEHISKGEGYVMRPGDWIDVKTPGGGGYGDPCERDCGRIAKDEKSGYLARTSSFMPSPGE</sequence>
<dbReference type="GO" id="GO:0017168">
    <property type="term" value="F:5-oxoprolinase (ATP-hydrolyzing) activity"/>
    <property type="evidence" value="ECO:0007669"/>
    <property type="project" value="TreeGrafter"/>
</dbReference>
<dbReference type="Proteomes" id="UP000006180">
    <property type="component" value="Chromosome"/>
</dbReference>
<evidence type="ECO:0000313" key="3">
    <source>
        <dbReference type="Proteomes" id="UP000006180"/>
    </source>
</evidence>
<dbReference type="HOGENOM" id="CLU_020413_1_0_5"/>
<dbReference type="InterPro" id="IPR045079">
    <property type="entry name" value="Oxoprolinase-like"/>
</dbReference>
<dbReference type="STRING" id="1185652.USDA257_c18270"/>
<protein>
    <recommendedName>
        <fullName evidence="1">Hydantoinase B/oxoprolinase domain-containing protein</fullName>
    </recommendedName>
</protein>
<proteinExistence type="predicted"/>